<evidence type="ECO:0008006" key="4">
    <source>
        <dbReference type="Google" id="ProtNLM"/>
    </source>
</evidence>
<dbReference type="EMBL" id="CP074133">
    <property type="protein sequence ID" value="QUX24782.1"/>
    <property type="molecule type" value="Genomic_DNA"/>
</dbReference>
<evidence type="ECO:0000313" key="2">
    <source>
        <dbReference type="EMBL" id="QUX24782.1"/>
    </source>
</evidence>
<gene>
    <name evidence="2" type="ORF">KGD84_11275</name>
</gene>
<evidence type="ECO:0000256" key="1">
    <source>
        <dbReference type="SAM" id="Phobius"/>
    </source>
</evidence>
<keyword evidence="1" id="KW-0812">Transmembrane</keyword>
<keyword evidence="1" id="KW-1133">Transmembrane helix</keyword>
<reference evidence="2 3" key="1">
    <citation type="submission" date="2021-05" db="EMBL/GenBank/DDBJ databases">
        <title>Direct Submission.</title>
        <authorList>
            <person name="Li K."/>
            <person name="Gao J."/>
        </authorList>
    </citation>
    <scope>NUCLEOTIDE SEQUENCE [LARGE SCALE GENOMIC DNA]</scope>
    <source>
        <strain evidence="2 3">Mg02</strain>
    </source>
</reference>
<accession>A0ABX8BRB4</accession>
<organism evidence="2 3">
    <name type="scientific">Nocardiopsis changdeensis</name>
    <dbReference type="NCBI Taxonomy" id="2831969"/>
    <lineage>
        <taxon>Bacteria</taxon>
        <taxon>Bacillati</taxon>
        <taxon>Actinomycetota</taxon>
        <taxon>Actinomycetes</taxon>
        <taxon>Streptosporangiales</taxon>
        <taxon>Nocardiopsidaceae</taxon>
        <taxon>Nocardiopsis</taxon>
    </lineage>
</organism>
<feature type="transmembrane region" description="Helical" evidence="1">
    <location>
        <begin position="78"/>
        <end position="101"/>
    </location>
</feature>
<feature type="transmembrane region" description="Helical" evidence="1">
    <location>
        <begin position="113"/>
        <end position="133"/>
    </location>
</feature>
<proteinExistence type="predicted"/>
<name>A0ABX8BRB4_9ACTN</name>
<protein>
    <recommendedName>
        <fullName evidence="4">Phage holin family protein</fullName>
    </recommendedName>
</protein>
<keyword evidence="3" id="KW-1185">Reference proteome</keyword>
<evidence type="ECO:0000313" key="3">
    <source>
        <dbReference type="Proteomes" id="UP000676079"/>
    </source>
</evidence>
<keyword evidence="1" id="KW-0472">Membrane</keyword>
<sequence length="146" mass="15609">MAATAQESLTVSKRPRRVGWMRYGLWWFEQAAAGARGGIRSLARGAGKEMRRAAGLTAKALPAGLEKAEAEPWDDRRLFVGLTAFSVVALALALLLGFGVAEWMRTEAGALPIVGVGALAVGVVLACLAYVVFASRQRRPRAGERE</sequence>
<dbReference type="Proteomes" id="UP000676079">
    <property type="component" value="Chromosome"/>
</dbReference>